<evidence type="ECO:0000256" key="1">
    <source>
        <dbReference type="ARBA" id="ARBA00023016"/>
    </source>
</evidence>
<dbReference type="PANTHER" id="PTHR46733">
    <property type="entry name" value="26.5 KDA HEAT SHOCK PROTEIN, MITOCHONDRIAL"/>
    <property type="match status" value="1"/>
</dbReference>
<feature type="compositionally biased region" description="Polar residues" evidence="2">
    <location>
        <begin position="1"/>
        <end position="14"/>
    </location>
</feature>
<dbReference type="AlphaFoldDB" id="E6PRW4"/>
<dbReference type="Pfam" id="PF00011">
    <property type="entry name" value="HSP20"/>
    <property type="match status" value="1"/>
</dbReference>
<dbReference type="EMBL" id="CABM01000046">
    <property type="protein sequence ID" value="CBH97670.1"/>
    <property type="molecule type" value="Genomic_DNA"/>
</dbReference>
<dbReference type="InterPro" id="IPR008978">
    <property type="entry name" value="HSP20-like_chaperone"/>
</dbReference>
<reference evidence="4" key="1">
    <citation type="submission" date="2009-10" db="EMBL/GenBank/DDBJ databases">
        <title>Diversity of trophic interactions inside an arsenic-rich microbial ecosystem.</title>
        <authorList>
            <person name="Bertin P.N."/>
            <person name="Heinrich-Salmeron A."/>
            <person name="Pelletier E."/>
            <person name="Goulhen-Chollet F."/>
            <person name="Arsene-Ploetze F."/>
            <person name="Gallien S."/>
            <person name="Calteau A."/>
            <person name="Vallenet D."/>
            <person name="Casiot C."/>
            <person name="Chane-Woon-Ming B."/>
            <person name="Giloteaux L."/>
            <person name="Barakat M."/>
            <person name="Bonnefoy V."/>
            <person name="Bruneel O."/>
            <person name="Chandler M."/>
            <person name="Cleiss J."/>
            <person name="Duran R."/>
            <person name="Elbaz-Poulichet F."/>
            <person name="Fonknechten N."/>
            <person name="Lauga B."/>
            <person name="Mornico D."/>
            <person name="Ortet P."/>
            <person name="Schaeffer C."/>
            <person name="Siguier P."/>
            <person name="Alexander Thil Smith A."/>
            <person name="Van Dorsselaer A."/>
            <person name="Weissenbach J."/>
            <person name="Medigue C."/>
            <person name="Le Paslier D."/>
        </authorList>
    </citation>
    <scope>NUCLEOTIDE SEQUENCE</scope>
</reference>
<name>E6PRW4_9ZZZZ</name>
<protein>
    <submittedName>
        <fullName evidence="4">Heat shock protein, Hsp20 family</fullName>
    </submittedName>
</protein>
<evidence type="ECO:0000313" key="4">
    <source>
        <dbReference type="EMBL" id="CBH97670.1"/>
    </source>
</evidence>
<keyword evidence="1 4" id="KW-0346">Stress response</keyword>
<dbReference type="Gene3D" id="2.60.40.790">
    <property type="match status" value="1"/>
</dbReference>
<evidence type="ECO:0000256" key="2">
    <source>
        <dbReference type="SAM" id="MobiDB-lite"/>
    </source>
</evidence>
<sequence>MSTEVVQRETQNVPTAARQAQPLSPRVDIIEDADGITLYADMPGVPREALHVQVEGDTLTLRGDIAIALPQGMDPYYAELRSSAWERSFTLSRELDASGIAAKLKDGVLDLRIPKAEHAKPRKVDVQLV</sequence>
<dbReference type="InterPro" id="IPR044587">
    <property type="entry name" value="HSP21-like"/>
</dbReference>
<feature type="domain" description="SHSP" evidence="3">
    <location>
        <begin position="18"/>
        <end position="129"/>
    </location>
</feature>
<proteinExistence type="predicted"/>
<comment type="caution">
    <text evidence="4">The sequence shown here is derived from an EMBL/GenBank/DDBJ whole genome shotgun (WGS) entry which is preliminary data.</text>
</comment>
<dbReference type="InterPro" id="IPR002068">
    <property type="entry name" value="A-crystallin/Hsp20_dom"/>
</dbReference>
<dbReference type="CDD" id="cd06464">
    <property type="entry name" value="ACD_sHsps-like"/>
    <property type="match status" value="1"/>
</dbReference>
<dbReference type="SUPFAM" id="SSF49764">
    <property type="entry name" value="HSP20-like chaperones"/>
    <property type="match status" value="1"/>
</dbReference>
<dbReference type="PROSITE" id="PS01031">
    <property type="entry name" value="SHSP"/>
    <property type="match status" value="1"/>
</dbReference>
<accession>E6PRW4</accession>
<feature type="region of interest" description="Disordered" evidence="2">
    <location>
        <begin position="1"/>
        <end position="21"/>
    </location>
</feature>
<gene>
    <name evidence="4" type="ORF">CARN2_3144</name>
</gene>
<evidence type="ECO:0000259" key="3">
    <source>
        <dbReference type="PROSITE" id="PS01031"/>
    </source>
</evidence>
<dbReference type="GO" id="GO:0009408">
    <property type="term" value="P:response to heat"/>
    <property type="evidence" value="ECO:0007669"/>
    <property type="project" value="InterPro"/>
</dbReference>
<organism evidence="4">
    <name type="scientific">mine drainage metagenome</name>
    <dbReference type="NCBI Taxonomy" id="410659"/>
    <lineage>
        <taxon>unclassified sequences</taxon>
        <taxon>metagenomes</taxon>
        <taxon>ecological metagenomes</taxon>
    </lineage>
</organism>
<dbReference type="PANTHER" id="PTHR46733:SF4">
    <property type="entry name" value="HEAT SHOCK PROTEIN 21, CHLOROPLASTIC"/>
    <property type="match status" value="1"/>
</dbReference>